<feature type="transmembrane region" description="Helical" evidence="1">
    <location>
        <begin position="102"/>
        <end position="124"/>
    </location>
</feature>
<proteinExistence type="predicted"/>
<dbReference type="RefSeq" id="WP_048544056.1">
    <property type="nucleotide sequence ID" value="NZ_HF571038.1"/>
</dbReference>
<keyword evidence="1" id="KW-0812">Transmembrane</keyword>
<accession>A0A077MCX4</accession>
<comment type="caution">
    <text evidence="2">The sequence shown here is derived from an EMBL/GenBank/DDBJ whole genome shotgun (WGS) entry which is preliminary data.</text>
</comment>
<evidence type="ECO:0000313" key="3">
    <source>
        <dbReference type="Proteomes" id="UP000035720"/>
    </source>
</evidence>
<dbReference type="Pfam" id="PF04020">
    <property type="entry name" value="Phage_holin_4_2"/>
    <property type="match status" value="1"/>
</dbReference>
<dbReference type="Proteomes" id="UP000035720">
    <property type="component" value="Unassembled WGS sequence"/>
</dbReference>
<evidence type="ECO:0008006" key="4">
    <source>
        <dbReference type="Google" id="ProtNLM"/>
    </source>
</evidence>
<keyword evidence="3" id="KW-1185">Reference proteome</keyword>
<dbReference type="AlphaFoldDB" id="A0A077MCX4"/>
<dbReference type="PANTHER" id="PTHR37309">
    <property type="entry name" value="SLR0284 PROTEIN"/>
    <property type="match status" value="1"/>
</dbReference>
<keyword evidence="1" id="KW-0472">Membrane</keyword>
<dbReference type="OrthoDB" id="9810847at2"/>
<name>A0A077MCX4_9MICO</name>
<dbReference type="STRING" id="1193518.BN13_70033"/>
<feature type="transmembrane region" description="Helical" evidence="1">
    <location>
        <begin position="62"/>
        <end position="82"/>
    </location>
</feature>
<feature type="transmembrane region" description="Helical" evidence="1">
    <location>
        <begin position="34"/>
        <end position="55"/>
    </location>
</feature>
<protein>
    <recommendedName>
        <fullName evidence="4">Integral membrane protein</fullName>
    </recommendedName>
</protein>
<evidence type="ECO:0000256" key="1">
    <source>
        <dbReference type="SAM" id="Phobius"/>
    </source>
</evidence>
<dbReference type="EMBL" id="CAJC01000183">
    <property type="protein sequence ID" value="CCI54409.1"/>
    <property type="molecule type" value="Genomic_DNA"/>
</dbReference>
<organism evidence="2 3">
    <name type="scientific">Nostocoides jenkinsii Ben 74</name>
    <dbReference type="NCBI Taxonomy" id="1193518"/>
    <lineage>
        <taxon>Bacteria</taxon>
        <taxon>Bacillati</taxon>
        <taxon>Actinomycetota</taxon>
        <taxon>Actinomycetes</taxon>
        <taxon>Micrococcales</taxon>
        <taxon>Intrasporangiaceae</taxon>
        <taxon>Nostocoides</taxon>
    </lineage>
</organism>
<sequence>MQNTLIKVGINAVALWVAALVVSGVELGENAKALSTRLITIVLVAVVFGVVNAVVKPIATFLSFPAIVLTLGLFTFVVNAFMLQITEWISDGVGLDFHIQNFFWDAVMAALVMTLVSMVLNFVMPDDDER</sequence>
<reference evidence="2 3" key="1">
    <citation type="journal article" date="2013" name="ISME J.">
        <title>A metabolic model for members of the genus Tetrasphaera involved in enhanced biological phosphorus removal.</title>
        <authorList>
            <person name="Kristiansen R."/>
            <person name="Nguyen H.T.T."/>
            <person name="Saunders A.M."/>
            <person name="Nielsen J.L."/>
            <person name="Wimmer R."/>
            <person name="Le V.Q."/>
            <person name="McIlroy S.J."/>
            <person name="Petrovski S."/>
            <person name="Seviour R.J."/>
            <person name="Calteau A."/>
            <person name="Nielsen K.L."/>
            <person name="Nielsen P.H."/>
        </authorList>
    </citation>
    <scope>NUCLEOTIDE SEQUENCE [LARGE SCALE GENOMIC DNA]</scope>
    <source>
        <strain evidence="2 3">Ben 74</strain>
    </source>
</reference>
<dbReference type="InterPro" id="IPR007165">
    <property type="entry name" value="Phage_holin_4_2"/>
</dbReference>
<gene>
    <name evidence="2" type="ORF">BN13_70033</name>
</gene>
<dbReference type="PANTHER" id="PTHR37309:SF1">
    <property type="entry name" value="SLR0284 PROTEIN"/>
    <property type="match status" value="1"/>
</dbReference>
<keyword evidence="1" id="KW-1133">Transmembrane helix</keyword>
<evidence type="ECO:0000313" key="2">
    <source>
        <dbReference type="EMBL" id="CCI54409.1"/>
    </source>
</evidence>